<proteinExistence type="predicted"/>
<sequence length="470" mass="53120">MLINALPRHGTTKEVKKRKKICQVGQRSKETPQPTHKSGAMPWLTKSTAETGDIPLSSHLFFVHVPRCGGTSLMQHFDVPRKVIDARGPLGKMAMKYFFMRYKTLESSNFPVKTKENAFCAVLLAASIGLHRWGVVPEGWRMGGIKAEVWMGALAVFISLFTTIVCTAPVIGRITPGTNKNGYIMHLTAPKLLGYGYITPEQMDNMCSLAIVRNPYSRMVSIYGYNRFGESESFPTFVRRWKKLMGPYLERGEKEEWYTPCHLLPMFEYTHHEGKQIVQSIVKQEELKFLKTKEGTAKAVAVDSTVADLPDIVRDALLGMPHTNKRSTGMKWYDYYDQETMDLTYQMYRHDFTVFGYDRGIAQRPDLTAPRKNRRDDMQFKFGQMSRDSFLGADGMRVSKAGLLGSVTMSVRADAQTRRQSLKSSLIHLNKDELLGSIVGSMQMPAPVKEVDREDSGVSIKGDEGEKKNL</sequence>
<dbReference type="OrthoDB" id="41392at2759"/>
<feature type="compositionally biased region" description="Basic and acidic residues" evidence="1">
    <location>
        <begin position="449"/>
        <end position="470"/>
    </location>
</feature>
<name>K0SSE9_THAOC</name>
<feature type="region of interest" description="Disordered" evidence="1">
    <location>
        <begin position="445"/>
        <end position="470"/>
    </location>
</feature>
<dbReference type="InterPro" id="IPR027417">
    <property type="entry name" value="P-loop_NTPase"/>
</dbReference>
<evidence type="ECO:0000256" key="2">
    <source>
        <dbReference type="SAM" id="Phobius"/>
    </source>
</evidence>
<keyword evidence="4" id="KW-1185">Reference proteome</keyword>
<keyword evidence="2" id="KW-0472">Membrane</keyword>
<keyword evidence="2" id="KW-1133">Transmembrane helix</keyword>
<accession>K0SSE9</accession>
<evidence type="ECO:0000313" key="3">
    <source>
        <dbReference type="EMBL" id="EJK63986.1"/>
    </source>
</evidence>
<keyword evidence="2" id="KW-0812">Transmembrane</keyword>
<feature type="transmembrane region" description="Helical" evidence="2">
    <location>
        <begin position="149"/>
        <end position="171"/>
    </location>
</feature>
<dbReference type="GO" id="GO:0008146">
    <property type="term" value="F:sulfotransferase activity"/>
    <property type="evidence" value="ECO:0007669"/>
    <property type="project" value="InterPro"/>
</dbReference>
<dbReference type="EMBL" id="AGNL01017789">
    <property type="protein sequence ID" value="EJK63986.1"/>
    <property type="molecule type" value="Genomic_DNA"/>
</dbReference>
<gene>
    <name evidence="3" type="ORF">THAOC_15327</name>
</gene>
<dbReference type="SUPFAM" id="SSF52540">
    <property type="entry name" value="P-loop containing nucleoside triphosphate hydrolases"/>
    <property type="match status" value="1"/>
</dbReference>
<protein>
    <recommendedName>
        <fullName evidence="5">Sulfotransferase domain-containing protein</fullName>
    </recommendedName>
</protein>
<dbReference type="GO" id="GO:0016020">
    <property type="term" value="C:membrane"/>
    <property type="evidence" value="ECO:0007669"/>
    <property type="project" value="InterPro"/>
</dbReference>
<dbReference type="Proteomes" id="UP000266841">
    <property type="component" value="Unassembled WGS sequence"/>
</dbReference>
<evidence type="ECO:0000313" key="4">
    <source>
        <dbReference type="Proteomes" id="UP000266841"/>
    </source>
</evidence>
<feature type="region of interest" description="Disordered" evidence="1">
    <location>
        <begin position="1"/>
        <end position="41"/>
    </location>
</feature>
<reference evidence="3 4" key="1">
    <citation type="journal article" date="2012" name="Genome Biol.">
        <title>Genome and low-iron response of an oceanic diatom adapted to chronic iron limitation.</title>
        <authorList>
            <person name="Lommer M."/>
            <person name="Specht M."/>
            <person name="Roy A.S."/>
            <person name="Kraemer L."/>
            <person name="Andreson R."/>
            <person name="Gutowska M.A."/>
            <person name="Wolf J."/>
            <person name="Bergner S.V."/>
            <person name="Schilhabel M.B."/>
            <person name="Klostermeier U.C."/>
            <person name="Beiko R.G."/>
            <person name="Rosenstiel P."/>
            <person name="Hippler M."/>
            <person name="Laroche J."/>
        </authorList>
    </citation>
    <scope>NUCLEOTIDE SEQUENCE [LARGE SCALE GENOMIC DNA]</scope>
    <source>
        <strain evidence="3 4">CCMP1005</strain>
    </source>
</reference>
<evidence type="ECO:0000256" key="1">
    <source>
        <dbReference type="SAM" id="MobiDB-lite"/>
    </source>
</evidence>
<evidence type="ECO:0008006" key="5">
    <source>
        <dbReference type="Google" id="ProtNLM"/>
    </source>
</evidence>
<organism evidence="3 4">
    <name type="scientific">Thalassiosira oceanica</name>
    <name type="common">Marine diatom</name>
    <dbReference type="NCBI Taxonomy" id="159749"/>
    <lineage>
        <taxon>Eukaryota</taxon>
        <taxon>Sar</taxon>
        <taxon>Stramenopiles</taxon>
        <taxon>Ochrophyta</taxon>
        <taxon>Bacillariophyta</taxon>
        <taxon>Coscinodiscophyceae</taxon>
        <taxon>Thalassiosirophycidae</taxon>
        <taxon>Thalassiosirales</taxon>
        <taxon>Thalassiosiraceae</taxon>
        <taxon>Thalassiosira</taxon>
    </lineage>
</organism>
<comment type="caution">
    <text evidence="3">The sequence shown here is derived from an EMBL/GenBank/DDBJ whole genome shotgun (WGS) entry which is preliminary data.</text>
</comment>
<dbReference type="Pfam" id="PF03567">
    <property type="entry name" value="Sulfotransfer_2"/>
    <property type="match status" value="1"/>
</dbReference>
<dbReference type="AlphaFoldDB" id="K0SSE9"/>
<dbReference type="InterPro" id="IPR005331">
    <property type="entry name" value="Sulfotransferase"/>
</dbReference>